<dbReference type="AlphaFoldDB" id="A0A1L7XYH3"/>
<organism evidence="5 6">
    <name type="scientific">Phialocephala subalpina</name>
    <dbReference type="NCBI Taxonomy" id="576137"/>
    <lineage>
        <taxon>Eukaryota</taxon>
        <taxon>Fungi</taxon>
        <taxon>Dikarya</taxon>
        <taxon>Ascomycota</taxon>
        <taxon>Pezizomycotina</taxon>
        <taxon>Leotiomycetes</taxon>
        <taxon>Helotiales</taxon>
        <taxon>Mollisiaceae</taxon>
        <taxon>Phialocephala</taxon>
        <taxon>Phialocephala fortinii species complex</taxon>
    </lineage>
</organism>
<dbReference type="PROSITE" id="PS01150">
    <property type="entry name" value="COMPLEX1_20K"/>
    <property type="match status" value="1"/>
</dbReference>
<keyword evidence="3" id="KW-0004">4Fe-4S</keyword>
<dbReference type="GO" id="GO:0051539">
    <property type="term" value="F:4 iron, 4 sulfur cluster binding"/>
    <property type="evidence" value="ECO:0007669"/>
    <property type="project" value="UniProtKB-KW"/>
</dbReference>
<keyword evidence="3" id="KW-0408">Iron</keyword>
<reference evidence="5 6" key="1">
    <citation type="submission" date="2016-03" db="EMBL/GenBank/DDBJ databases">
        <authorList>
            <person name="Ploux O."/>
        </authorList>
    </citation>
    <scope>NUCLEOTIDE SEQUENCE [LARGE SCALE GENOMIC DNA]</scope>
    <source>
        <strain evidence="5 6">UAMH 11012</strain>
    </source>
</reference>
<proteinExistence type="inferred from homology"/>
<dbReference type="PANTHER" id="PTHR11995">
    <property type="entry name" value="NADH DEHYDROGENASE"/>
    <property type="match status" value="1"/>
</dbReference>
<dbReference type="GO" id="GO:0015990">
    <property type="term" value="P:electron transport coupled proton transport"/>
    <property type="evidence" value="ECO:0007669"/>
    <property type="project" value="TreeGrafter"/>
</dbReference>
<evidence type="ECO:0000259" key="4">
    <source>
        <dbReference type="Pfam" id="PF01058"/>
    </source>
</evidence>
<dbReference type="NCBIfam" id="TIGR01957">
    <property type="entry name" value="nuoB_fam"/>
    <property type="match status" value="1"/>
</dbReference>
<dbReference type="OrthoDB" id="268400at2759"/>
<evidence type="ECO:0000256" key="3">
    <source>
        <dbReference type="RuleBase" id="RU004464"/>
    </source>
</evidence>
<dbReference type="GO" id="GO:0009060">
    <property type="term" value="P:aerobic respiration"/>
    <property type="evidence" value="ECO:0007669"/>
    <property type="project" value="TreeGrafter"/>
</dbReference>
<evidence type="ECO:0000256" key="1">
    <source>
        <dbReference type="ARBA" id="ARBA00009173"/>
    </source>
</evidence>
<dbReference type="PANTHER" id="PTHR11995:SF14">
    <property type="entry name" value="NADH DEHYDROGENASE [UBIQUINONE] IRON-SULFUR PROTEIN 7, MITOCHONDRIAL"/>
    <property type="match status" value="1"/>
</dbReference>
<dbReference type="FunFam" id="3.40.50.12280:FF:000001">
    <property type="entry name" value="NADH-quinone oxidoreductase subunit B 2"/>
    <property type="match status" value="1"/>
</dbReference>
<keyword evidence="3" id="KW-0411">Iron-sulfur</keyword>
<dbReference type="Pfam" id="PF01058">
    <property type="entry name" value="Oxidored_q6"/>
    <property type="match status" value="1"/>
</dbReference>
<keyword evidence="2 3" id="KW-0520">NAD</keyword>
<name>A0A1L7XYH3_9HELO</name>
<gene>
    <name evidence="5" type="ORF">PAC_20024</name>
</gene>
<dbReference type="GO" id="GO:0046872">
    <property type="term" value="F:metal ion binding"/>
    <property type="evidence" value="ECO:0007669"/>
    <property type="project" value="UniProtKB-KW"/>
</dbReference>
<dbReference type="GO" id="GO:0032981">
    <property type="term" value="P:mitochondrial respiratory chain complex I assembly"/>
    <property type="evidence" value="ECO:0007669"/>
    <property type="project" value="TreeGrafter"/>
</dbReference>
<comment type="similarity">
    <text evidence="1 3">Belongs to the complex I 20 kDa subunit family.</text>
</comment>
<evidence type="ECO:0000256" key="2">
    <source>
        <dbReference type="ARBA" id="ARBA00023027"/>
    </source>
</evidence>
<keyword evidence="6" id="KW-1185">Reference proteome</keyword>
<evidence type="ECO:0000313" key="5">
    <source>
        <dbReference type="EMBL" id="CZR70123.1"/>
    </source>
</evidence>
<dbReference type="STRING" id="576137.A0A1L7XYH3"/>
<dbReference type="GO" id="GO:0008137">
    <property type="term" value="F:NADH dehydrogenase (ubiquinone) activity"/>
    <property type="evidence" value="ECO:0007669"/>
    <property type="project" value="InterPro"/>
</dbReference>
<dbReference type="InterPro" id="IPR006138">
    <property type="entry name" value="NADH_UQ_OxRdtase_20Kd_su"/>
</dbReference>
<dbReference type="EMBL" id="FJOG01000097">
    <property type="protein sequence ID" value="CZR70123.1"/>
    <property type="molecule type" value="Genomic_DNA"/>
</dbReference>
<dbReference type="NCBIfam" id="NF005012">
    <property type="entry name" value="PRK06411.1"/>
    <property type="match status" value="1"/>
</dbReference>
<dbReference type="GO" id="GO:0005739">
    <property type="term" value="C:mitochondrion"/>
    <property type="evidence" value="ECO:0007669"/>
    <property type="project" value="GOC"/>
</dbReference>
<keyword evidence="3" id="KW-0479">Metal-binding</keyword>
<dbReference type="GO" id="GO:0045271">
    <property type="term" value="C:respiratory chain complex I"/>
    <property type="evidence" value="ECO:0007669"/>
    <property type="project" value="TreeGrafter"/>
</dbReference>
<keyword evidence="5" id="KW-0830">Ubiquinone</keyword>
<dbReference type="GO" id="GO:0048038">
    <property type="term" value="F:quinone binding"/>
    <property type="evidence" value="ECO:0007669"/>
    <property type="project" value="InterPro"/>
</dbReference>
<dbReference type="Proteomes" id="UP000184330">
    <property type="component" value="Unassembled WGS sequence"/>
</dbReference>
<feature type="domain" description="NADH:ubiquinone oxidoreductase-like 20kDa subunit" evidence="4">
    <location>
        <begin position="106"/>
        <end position="214"/>
    </location>
</feature>
<sequence>MATKMAYALQLWTRSRMSLALSSARPHWIPSLQAIPSAKRSHRSRHLTTRTDASLPLSHLLEKRTGLLPSQDGSKGILEYALTSMDALAAWARNGSLHYLTFGLACCGIKMMHMSMARYDVDRLGIIPRATPRQSDIMIIAGTPTNKMALALRLLYDQLPDPRWVISMGSCANVGGYYHYSYSVVRGCDRVVPVDVYVPGCPPTAEALIQGIFQLQRKIRKMKTLRMWYRK</sequence>
<dbReference type="SUPFAM" id="SSF56770">
    <property type="entry name" value="HydA/Nqo6-like"/>
    <property type="match status" value="1"/>
</dbReference>
<accession>A0A1L7XYH3</accession>
<evidence type="ECO:0000313" key="6">
    <source>
        <dbReference type="Proteomes" id="UP000184330"/>
    </source>
</evidence>
<dbReference type="Gene3D" id="3.40.50.12280">
    <property type="match status" value="1"/>
</dbReference>
<protein>
    <submittedName>
        <fullName evidence="5">Related to NADH-ubiquinone oxidoreductase 19.3 kDa subunit, mitochondrial</fullName>
    </submittedName>
</protein>
<dbReference type="InterPro" id="IPR006137">
    <property type="entry name" value="NADH_UbQ_OxRdtase-like_20kDa"/>
</dbReference>